<sequence>MRAGLPIGEDDLQAYVDGRLAPDRAAEVAAYLGERPELEARLAAYRAQSEALRERLRPVAQAPIPARLRISSIRAGRRRRHFTSALRAAAACVILALGTGTGWWAANRFAPLAPQNQQLADDPALGLAFAAHWTLATDGDAATALRTGDRDELSRWISGRLSHDIIVPDLTQQGFQLVGARVLPADRFAAAQVAYRGAGGKEITLYVKTEETGDTRPAFTALGGLSAMMWRDDGCAYALLGVLDRDRFARVSDAVFDQMEPRGS</sequence>
<protein>
    <submittedName>
        <fullName evidence="2">Anti-sigma factor</fullName>
    </submittedName>
</protein>
<evidence type="ECO:0000313" key="3">
    <source>
        <dbReference type="Proteomes" id="UP000248887"/>
    </source>
</evidence>
<dbReference type="Proteomes" id="UP000248887">
    <property type="component" value="Unassembled WGS sequence"/>
</dbReference>
<name>A0A2W5R0M2_ANCNO</name>
<evidence type="ECO:0000313" key="2">
    <source>
        <dbReference type="EMBL" id="PZQ80675.1"/>
    </source>
</evidence>
<feature type="transmembrane region" description="Helical" evidence="1">
    <location>
        <begin position="84"/>
        <end position="106"/>
    </location>
</feature>
<organism evidence="2 3">
    <name type="scientific">Ancylobacter novellus</name>
    <name type="common">Thiobacillus novellus</name>
    <dbReference type="NCBI Taxonomy" id="921"/>
    <lineage>
        <taxon>Bacteria</taxon>
        <taxon>Pseudomonadati</taxon>
        <taxon>Pseudomonadota</taxon>
        <taxon>Alphaproteobacteria</taxon>
        <taxon>Hyphomicrobiales</taxon>
        <taxon>Xanthobacteraceae</taxon>
        <taxon>Ancylobacter</taxon>
    </lineage>
</organism>
<keyword evidence="1" id="KW-1133">Transmembrane helix</keyword>
<reference evidence="2 3" key="1">
    <citation type="submission" date="2017-08" db="EMBL/GenBank/DDBJ databases">
        <title>Infants hospitalized years apart are colonized by the same room-sourced microbial strains.</title>
        <authorList>
            <person name="Brooks B."/>
            <person name="Olm M.R."/>
            <person name="Firek B.A."/>
            <person name="Baker R."/>
            <person name="Thomas B.C."/>
            <person name="Morowitz M.J."/>
            <person name="Banfield J.F."/>
        </authorList>
    </citation>
    <scope>NUCLEOTIDE SEQUENCE [LARGE SCALE GENOMIC DNA]</scope>
    <source>
        <strain evidence="2">S2_005_001_R2_27</strain>
    </source>
</reference>
<dbReference type="EMBL" id="QFQD01000058">
    <property type="protein sequence ID" value="PZQ80675.1"/>
    <property type="molecule type" value="Genomic_DNA"/>
</dbReference>
<keyword evidence="1" id="KW-0812">Transmembrane</keyword>
<accession>A0A2W5R0M2</accession>
<evidence type="ECO:0000256" key="1">
    <source>
        <dbReference type="SAM" id="Phobius"/>
    </source>
</evidence>
<gene>
    <name evidence="2" type="ORF">DI549_16370</name>
</gene>
<dbReference type="AlphaFoldDB" id="A0A2W5R0M2"/>
<comment type="caution">
    <text evidence="2">The sequence shown here is derived from an EMBL/GenBank/DDBJ whole genome shotgun (WGS) entry which is preliminary data.</text>
</comment>
<proteinExistence type="predicted"/>
<keyword evidence="1" id="KW-0472">Membrane</keyword>